<gene>
    <name evidence="9" type="primary">macB_3</name>
    <name evidence="9" type="ORF">NCTC10815_02233</name>
</gene>
<dbReference type="GO" id="GO:0005886">
    <property type="term" value="C:plasma membrane"/>
    <property type="evidence" value="ECO:0007669"/>
    <property type="project" value="UniProtKB-SubCell"/>
</dbReference>
<organism evidence="9 10">
    <name type="scientific">Listeria grayi</name>
    <name type="common">Listeria murrayi</name>
    <dbReference type="NCBI Taxonomy" id="1641"/>
    <lineage>
        <taxon>Bacteria</taxon>
        <taxon>Bacillati</taxon>
        <taxon>Bacillota</taxon>
        <taxon>Bacilli</taxon>
        <taxon>Bacillales</taxon>
        <taxon>Listeriaceae</taxon>
        <taxon>Listeria</taxon>
    </lineage>
</organism>
<evidence type="ECO:0000259" key="8">
    <source>
        <dbReference type="Pfam" id="PF12704"/>
    </source>
</evidence>
<keyword evidence="5" id="KW-0472">Membrane</keyword>
<keyword evidence="3" id="KW-0812">Transmembrane</keyword>
<evidence type="ECO:0000256" key="1">
    <source>
        <dbReference type="ARBA" id="ARBA00004651"/>
    </source>
</evidence>
<keyword evidence="9" id="KW-0547">Nucleotide-binding</keyword>
<feature type="domain" description="MacB-like periplasmic core" evidence="8">
    <location>
        <begin position="21"/>
        <end position="230"/>
    </location>
</feature>
<evidence type="ECO:0000259" key="7">
    <source>
        <dbReference type="Pfam" id="PF02687"/>
    </source>
</evidence>
<keyword evidence="2" id="KW-1003">Cell membrane</keyword>
<dbReference type="RefSeq" id="WP_003756434.1">
    <property type="nucleotide sequence ID" value="NZ_CABKNG010000001.1"/>
</dbReference>
<comment type="subcellular location">
    <subcellularLocation>
        <location evidence="1">Cell membrane</location>
        <topology evidence="1">Multi-pass membrane protein</topology>
    </subcellularLocation>
</comment>
<dbReference type="InterPro" id="IPR003838">
    <property type="entry name" value="ABC3_permease_C"/>
</dbReference>
<dbReference type="OrthoDB" id="9770036at2"/>
<dbReference type="InterPro" id="IPR050250">
    <property type="entry name" value="Macrolide_Exporter_MacB"/>
</dbReference>
<dbReference type="AlphaFoldDB" id="A0A378MES1"/>
<keyword evidence="9" id="KW-0378">Hydrolase</keyword>
<keyword evidence="4" id="KW-1133">Transmembrane helix</keyword>
<dbReference type="InterPro" id="IPR025857">
    <property type="entry name" value="MacB_PCD"/>
</dbReference>
<evidence type="ECO:0000313" key="10">
    <source>
        <dbReference type="Proteomes" id="UP000254879"/>
    </source>
</evidence>
<reference evidence="9 10" key="1">
    <citation type="submission" date="2018-06" db="EMBL/GenBank/DDBJ databases">
        <authorList>
            <consortium name="Pathogen Informatics"/>
            <person name="Doyle S."/>
        </authorList>
    </citation>
    <scope>NUCLEOTIDE SEQUENCE [LARGE SCALE GENOMIC DNA]</scope>
    <source>
        <strain evidence="10">NCTC 10815</strain>
    </source>
</reference>
<dbReference type="PANTHER" id="PTHR30572">
    <property type="entry name" value="MEMBRANE COMPONENT OF TRANSPORTER-RELATED"/>
    <property type="match status" value="1"/>
</dbReference>
<evidence type="ECO:0000256" key="4">
    <source>
        <dbReference type="ARBA" id="ARBA00022989"/>
    </source>
</evidence>
<feature type="domain" description="ABC3 transporter permease C-terminal" evidence="7">
    <location>
        <begin position="283"/>
        <end position="395"/>
    </location>
</feature>
<dbReference type="GO" id="GO:0022857">
    <property type="term" value="F:transmembrane transporter activity"/>
    <property type="evidence" value="ECO:0007669"/>
    <property type="project" value="TreeGrafter"/>
</dbReference>
<evidence type="ECO:0000313" key="9">
    <source>
        <dbReference type="EMBL" id="STY44879.1"/>
    </source>
</evidence>
<evidence type="ECO:0000256" key="5">
    <source>
        <dbReference type="ARBA" id="ARBA00023136"/>
    </source>
</evidence>
<evidence type="ECO:0000256" key="2">
    <source>
        <dbReference type="ARBA" id="ARBA00022475"/>
    </source>
</evidence>
<dbReference type="GO" id="GO:0016787">
    <property type="term" value="F:hydrolase activity"/>
    <property type="evidence" value="ECO:0007669"/>
    <property type="project" value="UniProtKB-KW"/>
</dbReference>
<sequence length="403" mass="43270">MNILQSTKMAFKQLRTSKLRSFLTMLGIIIGVASVILLVSLGNGVTQKVNEQMGDLGSNLVTVMNNSTNPNDKFTYAEAMKYKGIDGVKSVSPELSGQVHATYDYKSVNDKVIGTNEQYKNARSLKLDKGRFLLPIDIEYGQKVAVIGPNVASDLFGFSDPIGETIRLNGMPYKVVGMLKEKGDSLMGSSDDQIYIPFSAAQRMLKDTNVRTLYVETKDADDVDFVVNTLKSRLAIKFGDEDSKKNDTDNSAQNGPKYQVINQQEILTAFNTISGTLTTALGAIAAISLIVGGIGIMNIMLVSVSERTREIGIRKALGAKKRAILLQFLIESVVISVCGGIIGMIIGAAGASIFGSVADIPSGISAGVMIFAFLFSLCIGVIFGIAPANKASKLRPIDALRTE</sequence>
<dbReference type="Pfam" id="PF12704">
    <property type="entry name" value="MacB_PCD"/>
    <property type="match status" value="1"/>
</dbReference>
<protein>
    <submittedName>
        <fullName evidence="9">Macrolide export ATP-binding/permease protein MacB</fullName>
        <ecNumber evidence="9">3.6.3.-</ecNumber>
    </submittedName>
</protein>
<accession>A0A378MES1</accession>
<dbReference type="GO" id="GO:0005524">
    <property type="term" value="F:ATP binding"/>
    <property type="evidence" value="ECO:0007669"/>
    <property type="project" value="UniProtKB-KW"/>
</dbReference>
<proteinExistence type="inferred from homology"/>
<dbReference type="EMBL" id="UGPG01000001">
    <property type="protein sequence ID" value="STY44879.1"/>
    <property type="molecule type" value="Genomic_DNA"/>
</dbReference>
<evidence type="ECO:0000256" key="6">
    <source>
        <dbReference type="ARBA" id="ARBA00038076"/>
    </source>
</evidence>
<evidence type="ECO:0000256" key="3">
    <source>
        <dbReference type="ARBA" id="ARBA00022692"/>
    </source>
</evidence>
<dbReference type="EC" id="3.6.3.-" evidence="9"/>
<comment type="similarity">
    <text evidence="6">Belongs to the ABC-4 integral membrane protein family.</text>
</comment>
<name>A0A378MES1_LISGR</name>
<keyword evidence="9" id="KW-0067">ATP-binding</keyword>
<dbReference type="PANTHER" id="PTHR30572:SF4">
    <property type="entry name" value="ABC TRANSPORTER PERMEASE YTRF"/>
    <property type="match status" value="1"/>
</dbReference>
<dbReference type="Pfam" id="PF02687">
    <property type="entry name" value="FtsX"/>
    <property type="match status" value="1"/>
</dbReference>
<dbReference type="Proteomes" id="UP000254879">
    <property type="component" value="Unassembled WGS sequence"/>
</dbReference>